<evidence type="ECO:0000256" key="1">
    <source>
        <dbReference type="SAM" id="MobiDB-lite"/>
    </source>
</evidence>
<dbReference type="AlphaFoldDB" id="A0A345Z2U1"/>
<name>A0A345Z2U1_9MOLU</name>
<protein>
    <submittedName>
        <fullName evidence="2">Uncharacterized protein</fullName>
    </submittedName>
</protein>
<proteinExistence type="predicted"/>
<accession>A0A345Z2U1</accession>
<dbReference type="RefSeq" id="WP_115557841.1">
    <property type="nucleotide sequence ID" value="NZ_CP031376.1"/>
</dbReference>
<feature type="compositionally biased region" description="Basic and acidic residues" evidence="1">
    <location>
        <begin position="8"/>
        <end position="41"/>
    </location>
</feature>
<gene>
    <name evidence="2" type="ORF">SALLE_v1c02440</name>
</gene>
<sequence length="460" mass="53248">MNNKTKKAALEKNYKYNRPENEVKNSKSGFDKNNKNSDKTARNGGLNLKTISIDEVIDSLRSVHNKKQFFALLGNQEEVGNEIFNIKSGAGSVNIINIEAKKVYLYNGPFSFFLKQFINHMPVVKIEDKKVLWERISVLLSALNYGKGDADFCYDFEESLDFDDPLEAIRLEFNEVFEAYAYREPLVILIRDFRGLEFEDVNSMVSFVTTIFSRVPNIKVLIEINPNLITAHYQNYISDYIQNWYTLFDGLIDCRNILEPAEFDNNETIFFEQFDDFIEKTQPMKLEEEKVREPVLAVCPPKPDWKEDEIAKEIADQLVQETVELPKKSPKIEKILNVKIPDFSVENTIEIPSESMERFEELKALESVRNKKQNIKNNQAEEETKTISKLNLGPLFGDYTMEMDDEEELPVIKEPKIARSSFLRRSDGVEQTIFDPEILMDSVNTDNGRAGFQNPFKNKK</sequence>
<evidence type="ECO:0000313" key="3">
    <source>
        <dbReference type="Proteomes" id="UP000254792"/>
    </source>
</evidence>
<feature type="region of interest" description="Disordered" evidence="1">
    <location>
        <begin position="1"/>
        <end position="43"/>
    </location>
</feature>
<reference evidence="2 3" key="1">
    <citation type="submission" date="2018-07" db="EMBL/GenBank/DDBJ databases">
        <title>Complete genome sequence of Spiroplasma alleghenense PLHS-1 (ATCC 51752).</title>
        <authorList>
            <person name="Chou L."/>
            <person name="Lee T.-Y."/>
            <person name="Tsai Y.-M."/>
            <person name="Kuo C.-H."/>
        </authorList>
    </citation>
    <scope>NUCLEOTIDE SEQUENCE [LARGE SCALE GENOMIC DNA]</scope>
    <source>
        <strain evidence="2 3">PLHS-1</strain>
    </source>
</reference>
<keyword evidence="3" id="KW-1185">Reference proteome</keyword>
<organism evidence="2 3">
    <name type="scientific">Spiroplasma alleghenense</name>
    <dbReference type="NCBI Taxonomy" id="216931"/>
    <lineage>
        <taxon>Bacteria</taxon>
        <taxon>Bacillati</taxon>
        <taxon>Mycoplasmatota</taxon>
        <taxon>Mollicutes</taxon>
        <taxon>Entomoplasmatales</taxon>
        <taxon>Spiroplasmataceae</taxon>
        <taxon>Spiroplasma</taxon>
    </lineage>
</organism>
<dbReference type="KEGG" id="salx:SALLE_v1c02440"/>
<dbReference type="EMBL" id="CP031376">
    <property type="protein sequence ID" value="AXK50920.1"/>
    <property type="molecule type" value="Genomic_DNA"/>
</dbReference>
<evidence type="ECO:0000313" key="2">
    <source>
        <dbReference type="EMBL" id="AXK50920.1"/>
    </source>
</evidence>
<dbReference type="Proteomes" id="UP000254792">
    <property type="component" value="Chromosome"/>
</dbReference>
<dbReference type="OrthoDB" id="390229at2"/>